<dbReference type="InterPro" id="IPR000100">
    <property type="entry name" value="RNase_P"/>
</dbReference>
<evidence type="ECO:0000256" key="1">
    <source>
        <dbReference type="ARBA" id="ARBA00022694"/>
    </source>
</evidence>
<keyword evidence="2 6" id="KW-0540">Nuclease</keyword>
<dbReference type="InterPro" id="IPR014721">
    <property type="entry name" value="Ribsml_uS5_D2-typ_fold_subgr"/>
</dbReference>
<accession>A0A2V3VIL0</accession>
<keyword evidence="3 6" id="KW-0255">Endonuclease</keyword>
<dbReference type="PANTHER" id="PTHR33992">
    <property type="entry name" value="RIBONUCLEASE P PROTEIN COMPONENT"/>
    <property type="match status" value="1"/>
</dbReference>
<sequence length="147" mass="15871">MVAGAHGNLDTDNAGAPEGSGAPVVMRQRSDFLAANGGLRVGTPGFVLLVKSRADQNAQARIGYTVTKKTGNAVVRNRIKRRFRELARALLPEHGIAGADHVLIGRTDALTRDFAAMKADLERALARVREGKASSDRRPQHGKPRRR</sequence>
<dbReference type="SUPFAM" id="SSF54211">
    <property type="entry name" value="Ribosomal protein S5 domain 2-like"/>
    <property type="match status" value="1"/>
</dbReference>
<dbReference type="GO" id="GO:0004526">
    <property type="term" value="F:ribonuclease P activity"/>
    <property type="evidence" value="ECO:0007669"/>
    <property type="project" value="UniProtKB-UniRule"/>
</dbReference>
<dbReference type="Gene3D" id="3.30.230.10">
    <property type="match status" value="1"/>
</dbReference>
<organism evidence="9 10">
    <name type="scientific">Blastomonas natatoria</name>
    <dbReference type="NCBI Taxonomy" id="34015"/>
    <lineage>
        <taxon>Bacteria</taxon>
        <taxon>Pseudomonadati</taxon>
        <taxon>Pseudomonadota</taxon>
        <taxon>Alphaproteobacteria</taxon>
        <taxon>Sphingomonadales</taxon>
        <taxon>Sphingomonadaceae</taxon>
        <taxon>Blastomonas</taxon>
    </lineage>
</organism>
<keyword evidence="10" id="KW-1185">Reference proteome</keyword>
<feature type="compositionally biased region" description="Basic and acidic residues" evidence="8">
    <location>
        <begin position="128"/>
        <end position="139"/>
    </location>
</feature>
<comment type="subunit">
    <text evidence="6">Consists of a catalytic RNA component (M1 or rnpB) and a protein subunit.</text>
</comment>
<comment type="function">
    <text evidence="6">RNaseP catalyzes the removal of the 5'-leader sequence from pre-tRNA to produce the mature 5'-terminus. It can also cleave other RNA substrates such as 4.5S RNA. The protein component plays an auxiliary but essential role in vivo by binding to the 5'-leader sequence and broadening the substrate specificity of the ribozyme.</text>
</comment>
<comment type="catalytic activity">
    <reaction evidence="6">
        <text>Endonucleolytic cleavage of RNA, removing 5'-extranucleotides from tRNA precursor.</text>
        <dbReference type="EC" id="3.1.26.5"/>
    </reaction>
</comment>
<dbReference type="NCBIfam" id="TIGR00188">
    <property type="entry name" value="rnpA"/>
    <property type="match status" value="1"/>
</dbReference>
<dbReference type="Pfam" id="PF00825">
    <property type="entry name" value="Ribonuclease_P"/>
    <property type="match status" value="1"/>
</dbReference>
<dbReference type="GO" id="GO:0030677">
    <property type="term" value="C:ribonuclease P complex"/>
    <property type="evidence" value="ECO:0007669"/>
    <property type="project" value="TreeGrafter"/>
</dbReference>
<dbReference type="GO" id="GO:0001682">
    <property type="term" value="P:tRNA 5'-leader removal"/>
    <property type="evidence" value="ECO:0007669"/>
    <property type="project" value="UniProtKB-UniRule"/>
</dbReference>
<dbReference type="EMBL" id="QJJM01000005">
    <property type="protein sequence ID" value="PXW76469.1"/>
    <property type="molecule type" value="Genomic_DNA"/>
</dbReference>
<name>A0A2V3VIL0_9SPHN</name>
<dbReference type="GO" id="GO:0042781">
    <property type="term" value="F:3'-tRNA processing endoribonuclease activity"/>
    <property type="evidence" value="ECO:0007669"/>
    <property type="project" value="TreeGrafter"/>
</dbReference>
<evidence type="ECO:0000256" key="7">
    <source>
        <dbReference type="NCBIfam" id="TIGR00188"/>
    </source>
</evidence>
<dbReference type="HAMAP" id="MF_00227">
    <property type="entry name" value="RNase_P"/>
    <property type="match status" value="1"/>
</dbReference>
<keyword evidence="4 6" id="KW-0378">Hydrolase</keyword>
<evidence type="ECO:0000256" key="8">
    <source>
        <dbReference type="SAM" id="MobiDB-lite"/>
    </source>
</evidence>
<proteinExistence type="inferred from homology"/>
<evidence type="ECO:0000313" key="9">
    <source>
        <dbReference type="EMBL" id="PXW76469.1"/>
    </source>
</evidence>
<evidence type="ECO:0000256" key="6">
    <source>
        <dbReference type="HAMAP-Rule" id="MF_00227"/>
    </source>
</evidence>
<dbReference type="GO" id="GO:0000049">
    <property type="term" value="F:tRNA binding"/>
    <property type="evidence" value="ECO:0007669"/>
    <property type="project" value="UniProtKB-UniRule"/>
</dbReference>
<evidence type="ECO:0000256" key="3">
    <source>
        <dbReference type="ARBA" id="ARBA00022759"/>
    </source>
</evidence>
<comment type="similarity">
    <text evidence="6">Belongs to the RnpA family.</text>
</comment>
<feature type="region of interest" description="Disordered" evidence="8">
    <location>
        <begin position="1"/>
        <end position="22"/>
    </location>
</feature>
<keyword evidence="1 6" id="KW-0819">tRNA processing</keyword>
<dbReference type="Proteomes" id="UP000248014">
    <property type="component" value="Unassembled WGS sequence"/>
</dbReference>
<protein>
    <recommendedName>
        <fullName evidence="6 7">Ribonuclease P protein component</fullName>
        <shortName evidence="6">RNase P protein</shortName>
        <shortName evidence="6">RNaseP protein</shortName>
        <ecNumber evidence="6 7">3.1.26.5</ecNumber>
    </recommendedName>
    <alternativeName>
        <fullName evidence="6">Protein C5</fullName>
    </alternativeName>
</protein>
<feature type="region of interest" description="Disordered" evidence="8">
    <location>
        <begin position="128"/>
        <end position="147"/>
    </location>
</feature>
<evidence type="ECO:0000256" key="5">
    <source>
        <dbReference type="ARBA" id="ARBA00022884"/>
    </source>
</evidence>
<evidence type="ECO:0000256" key="4">
    <source>
        <dbReference type="ARBA" id="ARBA00022801"/>
    </source>
</evidence>
<dbReference type="InterPro" id="IPR020568">
    <property type="entry name" value="Ribosomal_Su5_D2-typ_SF"/>
</dbReference>
<keyword evidence="5 6" id="KW-0694">RNA-binding</keyword>
<reference evidence="9 10" key="1">
    <citation type="submission" date="2018-05" db="EMBL/GenBank/DDBJ databases">
        <title>Genomic Encyclopedia of Type Strains, Phase IV (KMG-IV): sequencing the most valuable type-strain genomes for metagenomic binning, comparative biology and taxonomic classification.</title>
        <authorList>
            <person name="Goeker M."/>
        </authorList>
    </citation>
    <scope>NUCLEOTIDE SEQUENCE [LARGE SCALE GENOMIC DNA]</scope>
    <source>
        <strain evidence="9 10">DSM 3183</strain>
    </source>
</reference>
<evidence type="ECO:0000313" key="10">
    <source>
        <dbReference type="Proteomes" id="UP000248014"/>
    </source>
</evidence>
<gene>
    <name evidence="6" type="primary">rnpA</name>
    <name evidence="9" type="ORF">C7451_105244</name>
</gene>
<evidence type="ECO:0000256" key="2">
    <source>
        <dbReference type="ARBA" id="ARBA00022722"/>
    </source>
</evidence>
<dbReference type="PANTHER" id="PTHR33992:SF1">
    <property type="entry name" value="RIBONUCLEASE P PROTEIN COMPONENT"/>
    <property type="match status" value="1"/>
</dbReference>
<comment type="caution">
    <text evidence="9">The sequence shown here is derived from an EMBL/GenBank/DDBJ whole genome shotgun (WGS) entry which is preliminary data.</text>
</comment>
<dbReference type="AlphaFoldDB" id="A0A2V3VIL0"/>
<dbReference type="EC" id="3.1.26.5" evidence="6 7"/>